<keyword evidence="11" id="KW-1185">Reference proteome</keyword>
<dbReference type="CDD" id="cd08662">
    <property type="entry name" value="M13"/>
    <property type="match status" value="2"/>
</dbReference>
<keyword evidence="7" id="KW-0482">Metalloprotease</keyword>
<dbReference type="PRINTS" id="PR00786">
    <property type="entry name" value="NEPRILYSIN"/>
</dbReference>
<dbReference type="GO" id="GO:0016485">
    <property type="term" value="P:protein processing"/>
    <property type="evidence" value="ECO:0007669"/>
    <property type="project" value="TreeGrafter"/>
</dbReference>
<name>A0A0R3PN13_ANGCS</name>
<dbReference type="Gene3D" id="3.40.390.10">
    <property type="entry name" value="Collagenase (Catalytic Domain)"/>
    <property type="match status" value="2"/>
</dbReference>
<reference evidence="12" key="1">
    <citation type="submission" date="2016-04" db="UniProtKB">
        <authorList>
            <consortium name="WormBaseParasite"/>
        </authorList>
    </citation>
    <scope>IDENTIFICATION</scope>
</reference>
<reference evidence="10 11" key="2">
    <citation type="submission" date="2018-11" db="EMBL/GenBank/DDBJ databases">
        <authorList>
            <consortium name="Pathogen Informatics"/>
        </authorList>
    </citation>
    <scope>NUCLEOTIDE SEQUENCE [LARGE SCALE GENOMIC DNA]</scope>
    <source>
        <strain evidence="10 11">Costa Rica</strain>
    </source>
</reference>
<keyword evidence="6" id="KW-0862">Zinc</keyword>
<dbReference type="Proteomes" id="UP000267027">
    <property type="component" value="Unassembled WGS sequence"/>
</dbReference>
<evidence type="ECO:0000256" key="4">
    <source>
        <dbReference type="ARBA" id="ARBA00022723"/>
    </source>
</evidence>
<dbReference type="PROSITE" id="PS51885">
    <property type="entry name" value="NEPRILYSIN"/>
    <property type="match status" value="2"/>
</dbReference>
<gene>
    <name evidence="10" type="ORF">ACOC_LOCUS6377</name>
</gene>
<accession>A0A0R3PN13</accession>
<dbReference type="Pfam" id="PF01431">
    <property type="entry name" value="Peptidase_M13"/>
    <property type="match status" value="2"/>
</dbReference>
<dbReference type="InterPro" id="IPR018497">
    <property type="entry name" value="Peptidase_M13_C"/>
</dbReference>
<evidence type="ECO:0000313" key="10">
    <source>
        <dbReference type="EMBL" id="VDM57962.1"/>
    </source>
</evidence>
<dbReference type="InterPro" id="IPR042089">
    <property type="entry name" value="Peptidase_M13_dom_2"/>
</dbReference>
<evidence type="ECO:0000313" key="12">
    <source>
        <dbReference type="WBParaSite" id="ACOC_0000637601-mRNA-1"/>
    </source>
</evidence>
<dbReference type="PANTHER" id="PTHR11733:SF240">
    <property type="entry name" value="GH14155P-RELATED"/>
    <property type="match status" value="1"/>
</dbReference>
<feature type="domain" description="Peptidase M13 N-terminal" evidence="9">
    <location>
        <begin position="693"/>
        <end position="873"/>
    </location>
</feature>
<evidence type="ECO:0000256" key="2">
    <source>
        <dbReference type="ARBA" id="ARBA00007357"/>
    </source>
</evidence>
<comment type="similarity">
    <text evidence="2">Belongs to the peptidase M13 family.</text>
</comment>
<dbReference type="GO" id="GO:0004222">
    <property type="term" value="F:metalloendopeptidase activity"/>
    <property type="evidence" value="ECO:0007669"/>
    <property type="project" value="InterPro"/>
</dbReference>
<dbReference type="WBParaSite" id="ACOC_0000637601-mRNA-1">
    <property type="protein sequence ID" value="ACOC_0000637601-mRNA-1"/>
    <property type="gene ID" value="ACOC_0000637601"/>
</dbReference>
<keyword evidence="4" id="KW-0479">Metal-binding</keyword>
<sequence>MSFDMSDSENVDNMVDQLIDINYVNRSPDPVRQVSWYFLQCVNARLNWTNMVKDGAVVMNAIKRVAEGDPRSLQETRFPFYMLYQTETVLAFPDSVGLGYLFGEGAPNLVTPFVDTNWKDPHGWNGYTYFIDQPTTLLPYSYHVKAWDFFQRQLFQRIVSTMSLLAKTQNIKLDFPTLLSDAKAIVEFDHLLATTYSTDDTTRRHYDRSYNPMTIDKLSKTYSNISWTTFVSMVRLSLSFVVFLGLHKRPLHLNILPALTVNQSRKQFQIYVDLIDLRLTLFPEKRKYERRQHDDTREAQESCAMETYANARVFIDKIYPTNESRIQLREHVAKMVSSILIGFRTMIDQLNWMTSATKKGAYSKIDNLVRNIAYPDWITDDAQFTSYYKVRFIGNIKILCFLLSWNLLVAGSTKRQDFNGPPGTTNAWYQPQLNSITFPAAILHQPFYDPTWPTAVNFGGLGVIAGHELTHGFDDEGVQWDGTGVLRGWMDDASKTSFDSMAHCVVKEYDEFCPLNKTAYGTAACLDGAQTQGENIADNGGIHAAYRAYRNFINLYGPDPQLPDEVLQEFTSEQLFFLSFARVWCQQPSPDQSLELQILLDPHSPAKYRVFGTIQNFAAFKDAFHCPSSAYAPDKHCDVWVSDIDSSCGQPVVRSELNIQMNEQITTSDIDKYNAYKEAVSFYQPSVNTSADPCNDFWQYACGNYNKSVSFHFADAHNLKIMAEQLNSPSYQSTIKASTALTKEKAFSDACIAATRNSSAEHSILVSNNYFSVKVKQLAMYLGSNFTYAFGGEVGNLPNSTQVANALSYLSFNQNIATLVTPYVDTNWIDPAEGYRMFLDQNTAFLSKTYYVPNAFKTIEDNYVKSTTAVIELHYSTDDTTRRMYARSWNMMSIGDLQDKFNFVDWKTYFSQVRPNLLERPTNVVLPYIAIRSHSCRYHKFSKIFLFCKRCLLQEDLLVLGRKRSGFRFSHTAGTLADTQADCAGMANTLMQFANGRVFIDYLYPDDNSRTAGGVISNVIHSFQGMIDQLDWMSIETKKKAYNKTANIVKNIAFPDWITDNKKLDAYYHDLTFDTSKNYYDIKLCAFRFNIELQYKQLTAVATDRHDFLGQPGTVNAWYQPELNSITFPAGILQPPYFHPKWPASINYGGMGLVAGHELTHGFDDEGVQWGPEGSTAGFNLMAHCIIDEYSKFCPIDPTKYSPNCINGAQTQGENIADNGGVHAAFRAYRTHIALDGPDPLLPDRLFGQFTHDQLFFLSFAQVWCERERTDDQLYKQLMVDPHSPARYRVFGTIQNYPAFRAAYNCPVNSVYSPAHHCSVWVPTVKP</sequence>
<feature type="domain" description="Peptidase M13 N-terminal" evidence="9">
    <location>
        <begin position="876"/>
        <end position="1055"/>
    </location>
</feature>
<dbReference type="STRING" id="334426.A0A0R3PN13"/>
<feature type="domain" description="Peptidase M13 C-terminal" evidence="8">
    <location>
        <begin position="426"/>
        <end position="639"/>
    </location>
</feature>
<dbReference type="InterPro" id="IPR000718">
    <property type="entry name" value="Peptidase_M13"/>
</dbReference>
<evidence type="ECO:0000256" key="1">
    <source>
        <dbReference type="ARBA" id="ARBA00001947"/>
    </source>
</evidence>
<evidence type="ECO:0000256" key="3">
    <source>
        <dbReference type="ARBA" id="ARBA00022670"/>
    </source>
</evidence>
<feature type="domain" description="Peptidase M13 N-terminal" evidence="9">
    <location>
        <begin position="9"/>
        <end position="375"/>
    </location>
</feature>
<dbReference type="InterPro" id="IPR024079">
    <property type="entry name" value="MetalloPept_cat_dom_sf"/>
</dbReference>
<dbReference type="PANTHER" id="PTHR11733">
    <property type="entry name" value="ZINC METALLOPROTEASE FAMILY M13 NEPRILYSIN-RELATED"/>
    <property type="match status" value="1"/>
</dbReference>
<dbReference type="SUPFAM" id="SSF55486">
    <property type="entry name" value="Metalloproteases ('zincins'), catalytic domain"/>
    <property type="match status" value="2"/>
</dbReference>
<evidence type="ECO:0000256" key="6">
    <source>
        <dbReference type="ARBA" id="ARBA00022833"/>
    </source>
</evidence>
<evidence type="ECO:0000313" key="11">
    <source>
        <dbReference type="Proteomes" id="UP000267027"/>
    </source>
</evidence>
<keyword evidence="5" id="KW-0378">Hydrolase</keyword>
<dbReference type="Gene3D" id="1.10.1380.10">
    <property type="entry name" value="Neutral endopeptidase , domain2"/>
    <property type="match status" value="2"/>
</dbReference>
<dbReference type="EMBL" id="UYYA01003941">
    <property type="protein sequence ID" value="VDM57962.1"/>
    <property type="molecule type" value="Genomic_DNA"/>
</dbReference>
<evidence type="ECO:0000256" key="7">
    <source>
        <dbReference type="ARBA" id="ARBA00023049"/>
    </source>
</evidence>
<feature type="domain" description="Peptidase M13 C-terminal" evidence="8">
    <location>
        <begin position="1116"/>
        <end position="1320"/>
    </location>
</feature>
<evidence type="ECO:0000259" key="9">
    <source>
        <dbReference type="Pfam" id="PF05649"/>
    </source>
</evidence>
<organism evidence="12">
    <name type="scientific">Angiostrongylus costaricensis</name>
    <name type="common">Nematode worm</name>
    <dbReference type="NCBI Taxonomy" id="334426"/>
    <lineage>
        <taxon>Eukaryota</taxon>
        <taxon>Metazoa</taxon>
        <taxon>Ecdysozoa</taxon>
        <taxon>Nematoda</taxon>
        <taxon>Chromadorea</taxon>
        <taxon>Rhabditida</taxon>
        <taxon>Rhabditina</taxon>
        <taxon>Rhabditomorpha</taxon>
        <taxon>Strongyloidea</taxon>
        <taxon>Metastrongylidae</taxon>
        <taxon>Angiostrongylus</taxon>
    </lineage>
</organism>
<protein>
    <submittedName>
        <fullName evidence="12">Neprilysin</fullName>
    </submittedName>
</protein>
<comment type="cofactor">
    <cofactor evidence="1">
        <name>Zn(2+)</name>
        <dbReference type="ChEBI" id="CHEBI:29105"/>
    </cofactor>
</comment>
<evidence type="ECO:0000256" key="5">
    <source>
        <dbReference type="ARBA" id="ARBA00022801"/>
    </source>
</evidence>
<dbReference type="OMA" id="AYPDWIT"/>
<keyword evidence="3" id="KW-0645">Protease</keyword>
<proteinExistence type="inferred from homology"/>
<dbReference type="GO" id="GO:0046872">
    <property type="term" value="F:metal ion binding"/>
    <property type="evidence" value="ECO:0007669"/>
    <property type="project" value="UniProtKB-KW"/>
</dbReference>
<dbReference type="Pfam" id="PF05649">
    <property type="entry name" value="Peptidase_M13_N"/>
    <property type="match status" value="3"/>
</dbReference>
<dbReference type="OrthoDB" id="6475849at2759"/>
<dbReference type="GO" id="GO:0005886">
    <property type="term" value="C:plasma membrane"/>
    <property type="evidence" value="ECO:0007669"/>
    <property type="project" value="TreeGrafter"/>
</dbReference>
<evidence type="ECO:0000259" key="8">
    <source>
        <dbReference type="Pfam" id="PF01431"/>
    </source>
</evidence>
<dbReference type="InterPro" id="IPR008753">
    <property type="entry name" value="Peptidase_M13_N"/>
</dbReference>